<name>A0A1Y2T758_SYMTR</name>
<keyword evidence="1" id="KW-0472">Membrane</keyword>
<protein>
    <submittedName>
        <fullName evidence="2">Uncharacterized protein</fullName>
    </submittedName>
</protein>
<keyword evidence="1" id="KW-1133">Transmembrane helix</keyword>
<dbReference type="AlphaFoldDB" id="A0A1Y2T758"/>
<feature type="transmembrane region" description="Helical" evidence="1">
    <location>
        <begin position="17"/>
        <end position="37"/>
    </location>
</feature>
<reference evidence="3" key="1">
    <citation type="submission" date="2016-04" db="EMBL/GenBank/DDBJ databases">
        <authorList>
            <person name="Antunes L.P."/>
            <person name="Martins L.F."/>
            <person name="Pereira R.V."/>
            <person name="Thomas A.M."/>
            <person name="Barbosa D."/>
            <person name="Nascimento L."/>
            <person name="Silva G.M."/>
            <person name="Condomitti G.W."/>
            <person name="Digiampietri L.A."/>
            <person name="Lombardi K.C."/>
            <person name="Ramos P.L."/>
            <person name="Quaggio R.B."/>
            <person name="Oliveira J.C."/>
            <person name="Pascon R.C."/>
            <person name="Cruz J.B."/>
            <person name="Silva A.M."/>
            <person name="Setubal J.C."/>
        </authorList>
    </citation>
    <scope>NUCLEOTIDE SEQUENCE [LARGE SCALE GENOMIC DNA]</scope>
</reference>
<proteinExistence type="predicted"/>
<accession>A0A1Y2T758</accession>
<feature type="transmembrane region" description="Helical" evidence="1">
    <location>
        <begin position="43"/>
        <end position="66"/>
    </location>
</feature>
<comment type="caution">
    <text evidence="2">The sequence shown here is derived from an EMBL/GenBank/DDBJ whole genome shotgun (WGS) entry which is preliminary data.</text>
</comment>
<dbReference type="EMBL" id="LWLV01000398">
    <property type="protein sequence ID" value="OTA41527.1"/>
    <property type="molecule type" value="Genomic_DNA"/>
</dbReference>
<dbReference type="PANTHER" id="PTHR37814">
    <property type="entry name" value="CONSERVED MEMBRANE PROTEIN"/>
    <property type="match status" value="1"/>
</dbReference>
<keyword evidence="1" id="KW-0812">Transmembrane</keyword>
<evidence type="ECO:0000313" key="3">
    <source>
        <dbReference type="Proteomes" id="UP000194267"/>
    </source>
</evidence>
<organism evidence="2 3">
    <name type="scientific">Symbiobacterium thermophilum</name>
    <dbReference type="NCBI Taxonomy" id="2734"/>
    <lineage>
        <taxon>Bacteria</taxon>
        <taxon>Bacillati</taxon>
        <taxon>Bacillota</taxon>
        <taxon>Clostridia</taxon>
        <taxon>Eubacteriales</taxon>
        <taxon>Symbiobacteriaceae</taxon>
        <taxon>Symbiobacterium</taxon>
    </lineage>
</organism>
<dbReference type="Proteomes" id="UP000194267">
    <property type="component" value="Unassembled WGS sequence"/>
</dbReference>
<evidence type="ECO:0000313" key="2">
    <source>
        <dbReference type="EMBL" id="OTA41527.1"/>
    </source>
</evidence>
<dbReference type="PANTHER" id="PTHR37814:SF1">
    <property type="entry name" value="MEMBRANE PROTEIN"/>
    <property type="match status" value="1"/>
</dbReference>
<gene>
    <name evidence="2" type="ORF">A6D92_05935</name>
</gene>
<evidence type="ECO:0000256" key="1">
    <source>
        <dbReference type="SAM" id="Phobius"/>
    </source>
</evidence>
<sequence length="69" mass="7140">MPKAAKGVVRMARRGAAVFRVATTYIGTVVGAGFASGQETLRFFAAYGPAGLAGILLATLLFCYWASAP</sequence>
<dbReference type="InterPro" id="IPR038728">
    <property type="entry name" value="YkvI-like"/>
</dbReference>